<name>A0ABS0F8I9_9FLAO</name>
<evidence type="ECO:0008006" key="4">
    <source>
        <dbReference type="Google" id="ProtNLM"/>
    </source>
</evidence>
<dbReference type="RefSeq" id="WP_196078566.1">
    <property type="nucleotide sequence ID" value="NZ_JADPVI010000001.1"/>
</dbReference>
<dbReference type="PROSITE" id="PS51257">
    <property type="entry name" value="PROKAR_LIPOPROTEIN"/>
    <property type="match status" value="1"/>
</dbReference>
<keyword evidence="3" id="KW-1185">Reference proteome</keyword>
<sequence>MKKVILGVAIASLAMSCQKVQAGGNLGVLKREAGTERYSDDVMSDKAMSGKEAEAKPTAVAATGDSTKTAAPALMDSTKIIPANLQSPMRERK</sequence>
<gene>
    <name evidence="2" type="ORF">IV494_02405</name>
</gene>
<dbReference type="EMBL" id="JADPVI010000001">
    <property type="protein sequence ID" value="MBF8456021.1"/>
    <property type="molecule type" value="Genomic_DNA"/>
</dbReference>
<evidence type="ECO:0000313" key="3">
    <source>
        <dbReference type="Proteomes" id="UP000660070"/>
    </source>
</evidence>
<evidence type="ECO:0000313" key="2">
    <source>
        <dbReference type="EMBL" id="MBF8456021.1"/>
    </source>
</evidence>
<reference evidence="2 3" key="1">
    <citation type="submission" date="2020-11" db="EMBL/GenBank/DDBJ databases">
        <title>Kaistella gelatinilytica sp. nov., a flavobacterium isolated from Antarctic Soil.</title>
        <authorList>
            <person name="Li J."/>
        </authorList>
    </citation>
    <scope>NUCLEOTIDE SEQUENCE [LARGE SCALE GENOMIC DNA]</scope>
    <source>
        <strain evidence="2 3">G5-32</strain>
    </source>
</reference>
<feature type="region of interest" description="Disordered" evidence="1">
    <location>
        <begin position="37"/>
        <end position="66"/>
    </location>
</feature>
<protein>
    <recommendedName>
        <fullName evidence="4">Lipoprotein</fullName>
    </recommendedName>
</protein>
<organism evidence="2 3">
    <name type="scientific">Kaistella gelatinilytica</name>
    <dbReference type="NCBI Taxonomy" id="2787636"/>
    <lineage>
        <taxon>Bacteria</taxon>
        <taxon>Pseudomonadati</taxon>
        <taxon>Bacteroidota</taxon>
        <taxon>Flavobacteriia</taxon>
        <taxon>Flavobacteriales</taxon>
        <taxon>Weeksellaceae</taxon>
        <taxon>Chryseobacterium group</taxon>
        <taxon>Kaistella</taxon>
    </lineage>
</organism>
<evidence type="ECO:0000256" key="1">
    <source>
        <dbReference type="SAM" id="MobiDB-lite"/>
    </source>
</evidence>
<feature type="compositionally biased region" description="Basic and acidic residues" evidence="1">
    <location>
        <begin position="37"/>
        <end position="55"/>
    </location>
</feature>
<dbReference type="Proteomes" id="UP000660070">
    <property type="component" value="Unassembled WGS sequence"/>
</dbReference>
<comment type="caution">
    <text evidence="2">The sequence shown here is derived from an EMBL/GenBank/DDBJ whole genome shotgun (WGS) entry which is preliminary data.</text>
</comment>
<accession>A0ABS0F8I9</accession>
<proteinExistence type="predicted"/>